<protein>
    <submittedName>
        <fullName evidence="2">Uncharacterized protein</fullName>
    </submittedName>
</protein>
<gene>
    <name evidence="2" type="ORF">CFX0092_B0620</name>
</gene>
<evidence type="ECO:0000256" key="1">
    <source>
        <dbReference type="SAM" id="MobiDB-lite"/>
    </source>
</evidence>
<evidence type="ECO:0000313" key="3">
    <source>
        <dbReference type="Proteomes" id="UP000215027"/>
    </source>
</evidence>
<feature type="region of interest" description="Disordered" evidence="1">
    <location>
        <begin position="1"/>
        <end position="21"/>
    </location>
</feature>
<proteinExistence type="predicted"/>
<dbReference type="EMBL" id="LN890656">
    <property type="protein sequence ID" value="CUS06154.1"/>
    <property type="molecule type" value="Genomic_DNA"/>
</dbReference>
<dbReference type="KEGG" id="pbf:CFX0092_B0620"/>
<name>A0A160T7S3_9CHLR</name>
<feature type="compositionally biased region" description="Polar residues" evidence="1">
    <location>
        <begin position="40"/>
        <end position="63"/>
    </location>
</feature>
<sequence length="135" mass="14849">MRRMIRIKTGLNPSHPSKSVANSFSVKNWLRIKTDDTDINNKSVLNPSHPSKSVAKSYSWSNYDNDRDTTTGRGAGGADGRSPRRPPLCPPLSGRHDPGAGALRHLFPDRQRPGRVGRHEPAGGVAGRPLRLRPR</sequence>
<feature type="region of interest" description="Disordered" evidence="1">
    <location>
        <begin position="35"/>
        <end position="135"/>
    </location>
</feature>
<evidence type="ECO:0000313" key="2">
    <source>
        <dbReference type="EMBL" id="CUS06154.1"/>
    </source>
</evidence>
<keyword evidence="3" id="KW-1185">Reference proteome</keyword>
<organism evidence="2 3">
    <name type="scientific">Candidatus Promineifilum breve</name>
    <dbReference type="NCBI Taxonomy" id="1806508"/>
    <lineage>
        <taxon>Bacteria</taxon>
        <taxon>Bacillati</taxon>
        <taxon>Chloroflexota</taxon>
        <taxon>Ardenticatenia</taxon>
        <taxon>Candidatus Promineifilales</taxon>
        <taxon>Candidatus Promineifilaceae</taxon>
        <taxon>Candidatus Promineifilum</taxon>
    </lineage>
</organism>
<dbReference type="Proteomes" id="UP000215027">
    <property type="component" value="Chromosome II"/>
</dbReference>
<reference evidence="2" key="1">
    <citation type="submission" date="2016-01" db="EMBL/GenBank/DDBJ databases">
        <authorList>
            <person name="Mcilroy J.S."/>
            <person name="Karst M S."/>
            <person name="Albertsen M."/>
        </authorList>
    </citation>
    <scope>NUCLEOTIDE SEQUENCE</scope>
    <source>
        <strain evidence="2">Cfx-K</strain>
    </source>
</reference>
<accession>A0A160T7S3</accession>
<feature type="compositionally biased region" description="Basic and acidic residues" evidence="1">
    <location>
        <begin position="106"/>
        <end position="121"/>
    </location>
</feature>
<feature type="compositionally biased region" description="Polar residues" evidence="1">
    <location>
        <begin position="11"/>
        <end position="21"/>
    </location>
</feature>
<dbReference type="AlphaFoldDB" id="A0A160T7S3"/>